<protein>
    <recommendedName>
        <fullName evidence="3">ARB-07466-like C-terminal domain-containing protein</fullName>
    </recommendedName>
</protein>
<evidence type="ECO:0000259" key="3">
    <source>
        <dbReference type="Pfam" id="PF26571"/>
    </source>
</evidence>
<feature type="region of interest" description="Disordered" evidence="2">
    <location>
        <begin position="1"/>
        <end position="28"/>
    </location>
</feature>
<dbReference type="Gene3D" id="6.10.250.3150">
    <property type="match status" value="1"/>
</dbReference>
<dbReference type="EMBL" id="BMQC01000004">
    <property type="protein sequence ID" value="GGK24220.1"/>
    <property type="molecule type" value="Genomic_DNA"/>
</dbReference>
<dbReference type="Pfam" id="PF26571">
    <property type="entry name" value="VldE"/>
    <property type="match status" value="1"/>
</dbReference>
<reference evidence="4" key="2">
    <citation type="submission" date="2020-09" db="EMBL/GenBank/DDBJ databases">
        <authorList>
            <person name="Sun Q."/>
            <person name="Ohkuma M."/>
        </authorList>
    </citation>
    <scope>NUCLEOTIDE SEQUENCE</scope>
    <source>
        <strain evidence="4">JCM 3091</strain>
    </source>
</reference>
<dbReference type="Proteomes" id="UP000662200">
    <property type="component" value="Unassembled WGS sequence"/>
</dbReference>
<comment type="caution">
    <text evidence="4">The sequence shown here is derived from an EMBL/GenBank/DDBJ whole genome shotgun (WGS) entry which is preliminary data.</text>
</comment>
<name>A0A8J3FJL2_9ACTN</name>
<feature type="coiled-coil region" evidence="1">
    <location>
        <begin position="76"/>
        <end position="103"/>
    </location>
</feature>
<organism evidence="4 5">
    <name type="scientific">Pilimelia terevasa</name>
    <dbReference type="NCBI Taxonomy" id="53372"/>
    <lineage>
        <taxon>Bacteria</taxon>
        <taxon>Bacillati</taxon>
        <taxon>Actinomycetota</taxon>
        <taxon>Actinomycetes</taxon>
        <taxon>Micromonosporales</taxon>
        <taxon>Micromonosporaceae</taxon>
        <taxon>Pilimelia</taxon>
    </lineage>
</organism>
<keyword evidence="5" id="KW-1185">Reference proteome</keyword>
<reference evidence="4" key="1">
    <citation type="journal article" date="2014" name="Int. J. Syst. Evol. Microbiol.">
        <title>Complete genome sequence of Corynebacterium casei LMG S-19264T (=DSM 44701T), isolated from a smear-ripened cheese.</title>
        <authorList>
            <consortium name="US DOE Joint Genome Institute (JGI-PGF)"/>
            <person name="Walter F."/>
            <person name="Albersmeier A."/>
            <person name="Kalinowski J."/>
            <person name="Ruckert C."/>
        </authorList>
    </citation>
    <scope>NUCLEOTIDE SEQUENCE</scope>
    <source>
        <strain evidence="4">JCM 3091</strain>
    </source>
</reference>
<dbReference type="InterPro" id="IPR058593">
    <property type="entry name" value="ARB_07466-like_C"/>
</dbReference>
<dbReference type="AlphaFoldDB" id="A0A8J3FJL2"/>
<proteinExistence type="predicted"/>
<evidence type="ECO:0000256" key="2">
    <source>
        <dbReference type="SAM" id="MobiDB-lite"/>
    </source>
</evidence>
<sequence length="359" mass="37577">MSASPSRPAPRAASAPAHRAGPAARAAGAPRRWAALAAALLLAATAVGSPAAAAAPDPEGGTAKLRKVLDEANRGFVSAKTQLTNSQRREKQLQQELRDLAGRQERLAGTVKQVAARSYRSGPLTGVSMMLESDSPDAFWVRATAMDRIFQLDAARLAGLVDARREIVRAQAQLDGEITVQTKQVAQMKARTTEAEQALIAAGGGGAAGGFLPGNSPLAKPARRNPDGSWPNESCNVDDPTTGGCITPRTLHAMQQAKSAGFTRFVSCHRGGGGGEHPKGRACDFAAAKGGFANVDASGGDRAYGDRLAGYYVKNAGRLGVLYVIWYRQIWMPSTGWRAYSGGGGPSGTHTNHVHLSMQ</sequence>
<keyword evidence="1" id="KW-0175">Coiled coil</keyword>
<feature type="domain" description="ARB-07466-like C-terminal" evidence="3">
    <location>
        <begin position="243"/>
        <end position="350"/>
    </location>
</feature>
<evidence type="ECO:0000256" key="1">
    <source>
        <dbReference type="SAM" id="Coils"/>
    </source>
</evidence>
<accession>A0A8J3FJL2</accession>
<evidence type="ECO:0000313" key="5">
    <source>
        <dbReference type="Proteomes" id="UP000662200"/>
    </source>
</evidence>
<evidence type="ECO:0000313" key="4">
    <source>
        <dbReference type="EMBL" id="GGK24220.1"/>
    </source>
</evidence>
<dbReference type="RefSeq" id="WP_308425689.1">
    <property type="nucleotide sequence ID" value="NZ_BMQC01000004.1"/>
</dbReference>
<gene>
    <name evidence="4" type="ORF">GCM10010124_15900</name>
</gene>